<dbReference type="Pfam" id="PF12904">
    <property type="entry name" value="Collagen_bind_2"/>
    <property type="match status" value="1"/>
</dbReference>
<dbReference type="HOGENOM" id="CLU_023504_0_0_0"/>
<evidence type="ECO:0000259" key="2">
    <source>
        <dbReference type="Pfam" id="PF13204"/>
    </source>
</evidence>
<dbReference type="Pfam" id="PF13204">
    <property type="entry name" value="Apiosidase"/>
    <property type="match status" value="1"/>
</dbReference>
<accession>S0EZI1</accession>
<dbReference type="InterPro" id="IPR024749">
    <property type="entry name" value="Collagen-bd_put"/>
</dbReference>
<dbReference type="AlphaFoldDB" id="S0EZI1"/>
<gene>
    <name evidence="3" type="ORF">CCALI_02497</name>
</gene>
<dbReference type="eggNOG" id="COG2730">
    <property type="taxonomic scope" value="Bacteria"/>
</dbReference>
<evidence type="ECO:0000313" key="3">
    <source>
        <dbReference type="EMBL" id="CCW36294.1"/>
    </source>
</evidence>
<dbReference type="Gene3D" id="3.20.20.80">
    <property type="entry name" value="Glycosidases"/>
    <property type="match status" value="1"/>
</dbReference>
<dbReference type="PANTHER" id="PTHR37836">
    <property type="entry name" value="LMO1036 PROTEIN"/>
    <property type="match status" value="1"/>
</dbReference>
<dbReference type="OrthoDB" id="59486at2"/>
<sequence length="424" mass="48920">MKLKVSDNRRFLIYEDGTPFFYLGDTAWELFHRLTFEEAKHYLHDRAVKGFTVIQAVVLAEFDGLNEPNRYGHTPLHGNDPTQPNEAYFAHVDRVVQYAESLGLTIGMLPTWGDKWNKKWGVGPEIFTPENARVYGEFLGKRYQNAPIIWILGGDRPVETEAHRAILRAMAEGLSRGDAGAHLRTFHPPGTHSSTEYFPDEPWLDFHMYQTGHSRDRATWQLIAQDYAHQPTKPCMDGEPGYEDHPIDFNPQKGYLDSNDVRRFAYWDLFSGAFGHTYGCHAIWQFYDPTQHPPISWARTTWQEAMHLPGAGQMRHLRKLIESRPFLSRVPDQNLLAADSDDPLRHIAVTRDRENRYALFYLPYGGRLVANLRPLPEERFLAQWFDPRTGIYYPLGEHIARGEIEFVAPSVGRGEDWVLVLDKV</sequence>
<keyword evidence="4" id="KW-1185">Reference proteome</keyword>
<dbReference type="SUPFAM" id="SSF51445">
    <property type="entry name" value="(Trans)glycosidases"/>
    <property type="match status" value="1"/>
</dbReference>
<evidence type="ECO:0008006" key="5">
    <source>
        <dbReference type="Google" id="ProtNLM"/>
    </source>
</evidence>
<evidence type="ECO:0000259" key="1">
    <source>
        <dbReference type="Pfam" id="PF12904"/>
    </source>
</evidence>
<reference evidence="4" key="1">
    <citation type="submission" date="2013-03" db="EMBL/GenBank/DDBJ databases">
        <title>Genome sequence of Chthonomonas calidirosea, the first sequenced genome from the Armatimonadetes phylum (formally candidate division OP10).</title>
        <authorList>
            <person name="Lee K.C.Y."/>
            <person name="Morgan X.C."/>
            <person name="Dunfield P.F."/>
            <person name="Tamas I."/>
            <person name="Houghton K.M."/>
            <person name="Vyssotski M."/>
            <person name="Ryan J.L.J."/>
            <person name="Lagutin K."/>
            <person name="McDonald I.R."/>
            <person name="Stott M.B."/>
        </authorList>
    </citation>
    <scope>NUCLEOTIDE SEQUENCE [LARGE SCALE GENOMIC DNA]</scope>
    <source>
        <strain evidence="4">DSM 23976 / ICMP 18418 / T49</strain>
    </source>
</reference>
<dbReference type="RefSeq" id="WP_016483805.1">
    <property type="nucleotide sequence ID" value="NC_021487.1"/>
</dbReference>
<dbReference type="PATRIC" id="fig|1303518.3.peg.2595"/>
<feature type="domain" description="Apiosidase-like catalytic" evidence="2">
    <location>
        <begin position="6"/>
        <end position="327"/>
    </location>
</feature>
<dbReference type="KEGG" id="ccz:CCALI_02497"/>
<dbReference type="InParanoid" id="S0EZI1"/>
<organism evidence="3 4">
    <name type="scientific">Chthonomonas calidirosea (strain DSM 23976 / ICMP 18418 / T49)</name>
    <dbReference type="NCBI Taxonomy" id="1303518"/>
    <lineage>
        <taxon>Bacteria</taxon>
        <taxon>Bacillati</taxon>
        <taxon>Armatimonadota</taxon>
        <taxon>Chthonomonadia</taxon>
        <taxon>Chthonomonadales</taxon>
        <taxon>Chthonomonadaceae</taxon>
        <taxon>Chthonomonas</taxon>
    </lineage>
</organism>
<name>S0EZI1_CHTCT</name>
<protein>
    <recommendedName>
        <fullName evidence="5">DUF4038 domain-containing protein</fullName>
    </recommendedName>
</protein>
<evidence type="ECO:0000313" key="4">
    <source>
        <dbReference type="Proteomes" id="UP000014227"/>
    </source>
</evidence>
<dbReference type="PANTHER" id="PTHR37836:SF3">
    <property type="entry name" value="ENDOGLUCANASE"/>
    <property type="match status" value="1"/>
</dbReference>
<feature type="domain" description="Putative collagen-binding" evidence="1">
    <location>
        <begin position="330"/>
        <end position="422"/>
    </location>
</feature>
<dbReference type="Proteomes" id="UP000014227">
    <property type="component" value="Chromosome I"/>
</dbReference>
<dbReference type="InterPro" id="IPR025277">
    <property type="entry name" value="Apiosidase-like_cat_dom"/>
</dbReference>
<dbReference type="EMBL" id="HF951689">
    <property type="protein sequence ID" value="CCW36294.1"/>
    <property type="molecule type" value="Genomic_DNA"/>
</dbReference>
<proteinExistence type="predicted"/>
<dbReference type="STRING" id="454171.CP488_01593"/>
<dbReference type="InterPro" id="IPR017853">
    <property type="entry name" value="GH"/>
</dbReference>